<name>A0A9P0T231_PIEBR</name>
<dbReference type="Proteomes" id="UP001152562">
    <property type="component" value="Unassembled WGS sequence"/>
</dbReference>
<dbReference type="PROSITE" id="PS50157">
    <property type="entry name" value="ZINC_FINGER_C2H2_2"/>
    <property type="match status" value="6"/>
</dbReference>
<dbReference type="AlphaFoldDB" id="A0A9P0T231"/>
<dbReference type="EMBL" id="CALOZG010000002">
    <property type="protein sequence ID" value="CAH3979091.1"/>
    <property type="molecule type" value="Genomic_DNA"/>
</dbReference>
<dbReference type="SUPFAM" id="SSF57716">
    <property type="entry name" value="Glucocorticoid receptor-like (DNA-binding domain)"/>
    <property type="match status" value="1"/>
</dbReference>
<reference evidence="11" key="1">
    <citation type="submission" date="2022-05" db="EMBL/GenBank/DDBJ databases">
        <authorList>
            <person name="Okamura Y."/>
        </authorList>
    </citation>
    <scope>NUCLEOTIDE SEQUENCE</scope>
</reference>
<comment type="subcellular location">
    <subcellularLocation>
        <location evidence="1">Nucleus</location>
    </subcellularLocation>
</comment>
<feature type="domain" description="C2H2-type" evidence="9">
    <location>
        <begin position="209"/>
        <end position="237"/>
    </location>
</feature>
<keyword evidence="2 8" id="KW-0479">Metal-binding</keyword>
<sequence length="401" mass="46481">MAVNLCRICLESGATIPLFVNRSNILTKLSFCVNETITDTEGYPKNICSNCKHSLFEVYNFITKFKETHNILRNKLLVKQEEFNYSLDSCIGQIEVKIKQENFKNECSDDEPLCGFSQIKKESETENKSKERIRLNKLRQSFKKNLTRTNTIASSILEGEFVWIGDTWCLNTTKVSTSKKKETSKLKQKQNRVDIKLPKEKVEKPKVPKLCDLCGVTFKSLDKLAIHKRNIHFKKPTKCPECPQILASNYYLNRHIRRCHKKEDNFICATCGRGFTFRGEMMTHVKNVHNKHLKPRKTFSCDLCDKVFKCQKSVTIHIRSAHTGQRPAVCTVCDSSFFHEDYLKEHMRLHTGETPFKCPVCGRGYAQLGNMKSHLRIHRKSEVNPDLLSKLRPNYLRLLKP</sequence>
<dbReference type="Pfam" id="PF12874">
    <property type="entry name" value="zf-met"/>
    <property type="match status" value="1"/>
</dbReference>
<accession>A0A9P0T231</accession>
<dbReference type="FunFam" id="3.30.160.60:FF:000446">
    <property type="entry name" value="Zinc finger protein"/>
    <property type="match status" value="2"/>
</dbReference>
<dbReference type="InterPro" id="IPR013087">
    <property type="entry name" value="Znf_C2H2_type"/>
</dbReference>
<feature type="domain" description="C2H2-type" evidence="9">
    <location>
        <begin position="299"/>
        <end position="327"/>
    </location>
</feature>
<keyword evidence="12" id="KW-1185">Reference proteome</keyword>
<protein>
    <submittedName>
        <fullName evidence="11">Uncharacterized protein</fullName>
    </submittedName>
</protein>
<keyword evidence="4 7" id="KW-0863">Zinc-finger</keyword>
<evidence type="ECO:0000256" key="6">
    <source>
        <dbReference type="ARBA" id="ARBA00023242"/>
    </source>
</evidence>
<evidence type="ECO:0000313" key="11">
    <source>
        <dbReference type="EMBL" id="CAH3979091.1"/>
    </source>
</evidence>
<dbReference type="GO" id="GO:0000981">
    <property type="term" value="F:DNA-binding transcription factor activity, RNA polymerase II-specific"/>
    <property type="evidence" value="ECO:0007669"/>
    <property type="project" value="TreeGrafter"/>
</dbReference>
<feature type="binding site" evidence="8">
    <location>
        <position position="9"/>
    </location>
    <ligand>
        <name>Zn(2+)</name>
        <dbReference type="ChEBI" id="CHEBI:29105"/>
    </ligand>
</feature>
<feature type="binding site" evidence="8">
    <location>
        <position position="48"/>
    </location>
    <ligand>
        <name>Zn(2+)</name>
        <dbReference type="ChEBI" id="CHEBI:29105"/>
    </ligand>
</feature>
<feature type="binding site" evidence="8">
    <location>
        <position position="51"/>
    </location>
    <ligand>
        <name>Zn(2+)</name>
        <dbReference type="ChEBI" id="CHEBI:29105"/>
    </ligand>
</feature>
<evidence type="ECO:0000259" key="9">
    <source>
        <dbReference type="PROSITE" id="PS50157"/>
    </source>
</evidence>
<gene>
    <name evidence="11" type="ORF">PIBRA_LOCUS1905</name>
</gene>
<dbReference type="GO" id="GO:0005634">
    <property type="term" value="C:nucleus"/>
    <property type="evidence" value="ECO:0007669"/>
    <property type="project" value="UniProtKB-SubCell"/>
</dbReference>
<feature type="domain" description="C2H2-type" evidence="9">
    <location>
        <begin position="266"/>
        <end position="294"/>
    </location>
</feature>
<evidence type="ECO:0000256" key="2">
    <source>
        <dbReference type="ARBA" id="ARBA00022723"/>
    </source>
</evidence>
<dbReference type="OrthoDB" id="5305647at2759"/>
<evidence type="ECO:0000259" key="10">
    <source>
        <dbReference type="PROSITE" id="PS51915"/>
    </source>
</evidence>
<proteinExistence type="predicted"/>
<dbReference type="SUPFAM" id="SSF57667">
    <property type="entry name" value="beta-beta-alpha zinc fingers"/>
    <property type="match status" value="3"/>
</dbReference>
<comment type="caution">
    <text evidence="11">The sequence shown here is derived from an EMBL/GenBank/DDBJ whole genome shotgun (WGS) entry which is preliminary data.</text>
</comment>
<keyword evidence="3" id="KW-0677">Repeat</keyword>
<dbReference type="GO" id="GO:0008270">
    <property type="term" value="F:zinc ion binding"/>
    <property type="evidence" value="ECO:0007669"/>
    <property type="project" value="UniProtKB-UniRule"/>
</dbReference>
<dbReference type="InterPro" id="IPR036236">
    <property type="entry name" value="Znf_C2H2_sf"/>
</dbReference>
<dbReference type="SMART" id="SM00868">
    <property type="entry name" value="zf-AD"/>
    <property type="match status" value="1"/>
</dbReference>
<dbReference type="PANTHER" id="PTHR24394:SF44">
    <property type="entry name" value="ZINC FINGER PROTEIN 271-LIKE"/>
    <property type="match status" value="1"/>
</dbReference>
<evidence type="ECO:0000313" key="12">
    <source>
        <dbReference type="Proteomes" id="UP001152562"/>
    </source>
</evidence>
<evidence type="ECO:0000256" key="1">
    <source>
        <dbReference type="ARBA" id="ARBA00004123"/>
    </source>
</evidence>
<dbReference type="PROSITE" id="PS51915">
    <property type="entry name" value="ZAD"/>
    <property type="match status" value="1"/>
</dbReference>
<dbReference type="PROSITE" id="PS00028">
    <property type="entry name" value="ZINC_FINGER_C2H2_1"/>
    <property type="match status" value="6"/>
</dbReference>
<organism evidence="11 12">
    <name type="scientific">Pieris brassicae</name>
    <name type="common">White butterfly</name>
    <name type="synonym">Large white butterfly</name>
    <dbReference type="NCBI Taxonomy" id="7116"/>
    <lineage>
        <taxon>Eukaryota</taxon>
        <taxon>Metazoa</taxon>
        <taxon>Ecdysozoa</taxon>
        <taxon>Arthropoda</taxon>
        <taxon>Hexapoda</taxon>
        <taxon>Insecta</taxon>
        <taxon>Pterygota</taxon>
        <taxon>Neoptera</taxon>
        <taxon>Endopterygota</taxon>
        <taxon>Lepidoptera</taxon>
        <taxon>Glossata</taxon>
        <taxon>Ditrysia</taxon>
        <taxon>Papilionoidea</taxon>
        <taxon>Pieridae</taxon>
        <taxon>Pierinae</taxon>
        <taxon>Pieris</taxon>
    </lineage>
</organism>
<evidence type="ECO:0000256" key="3">
    <source>
        <dbReference type="ARBA" id="ARBA00022737"/>
    </source>
</evidence>
<evidence type="ECO:0000256" key="8">
    <source>
        <dbReference type="PROSITE-ProRule" id="PRU01263"/>
    </source>
</evidence>
<keyword evidence="5 8" id="KW-0862">Zinc</keyword>
<dbReference type="Pfam" id="PF13912">
    <property type="entry name" value="zf-C2H2_6"/>
    <property type="match status" value="1"/>
</dbReference>
<feature type="domain" description="C2H2-type" evidence="9">
    <location>
        <begin position="237"/>
        <end position="265"/>
    </location>
</feature>
<evidence type="ECO:0000256" key="4">
    <source>
        <dbReference type="ARBA" id="ARBA00022771"/>
    </source>
</evidence>
<evidence type="ECO:0000256" key="7">
    <source>
        <dbReference type="PROSITE-ProRule" id="PRU00042"/>
    </source>
</evidence>
<dbReference type="PANTHER" id="PTHR24394">
    <property type="entry name" value="ZINC FINGER PROTEIN"/>
    <property type="match status" value="1"/>
</dbReference>
<dbReference type="Pfam" id="PF07776">
    <property type="entry name" value="zf-AD"/>
    <property type="match status" value="1"/>
</dbReference>
<feature type="domain" description="C2H2-type" evidence="9">
    <location>
        <begin position="356"/>
        <end position="383"/>
    </location>
</feature>
<dbReference type="SMART" id="SM00355">
    <property type="entry name" value="ZnF_C2H2"/>
    <property type="match status" value="6"/>
</dbReference>
<dbReference type="Gene3D" id="3.30.160.60">
    <property type="entry name" value="Classic Zinc Finger"/>
    <property type="match status" value="4"/>
</dbReference>
<keyword evidence="6" id="KW-0539">Nucleus</keyword>
<feature type="domain" description="ZAD" evidence="10">
    <location>
        <begin position="4"/>
        <end position="75"/>
    </location>
</feature>
<dbReference type="Pfam" id="PF00096">
    <property type="entry name" value="zf-C2H2"/>
    <property type="match status" value="3"/>
</dbReference>
<evidence type="ECO:0000256" key="5">
    <source>
        <dbReference type="ARBA" id="ARBA00022833"/>
    </source>
</evidence>
<dbReference type="Gene3D" id="3.40.1800.20">
    <property type="match status" value="1"/>
</dbReference>
<feature type="domain" description="C2H2-type" evidence="9">
    <location>
        <begin position="328"/>
        <end position="355"/>
    </location>
</feature>
<dbReference type="InterPro" id="IPR012934">
    <property type="entry name" value="Znf_AD"/>
</dbReference>
<feature type="binding site" evidence="8">
    <location>
        <position position="6"/>
    </location>
    <ligand>
        <name>Zn(2+)</name>
        <dbReference type="ChEBI" id="CHEBI:29105"/>
    </ligand>
</feature>